<dbReference type="Pfam" id="PF04961">
    <property type="entry name" value="FTCD_C"/>
    <property type="match status" value="1"/>
</dbReference>
<dbReference type="InterPro" id="IPR036178">
    <property type="entry name" value="Formintransfe-cycloase-like_sf"/>
</dbReference>
<dbReference type="EMBL" id="JAOSHN010000016">
    <property type="protein sequence ID" value="MCU7380927.1"/>
    <property type="molecule type" value="Genomic_DNA"/>
</dbReference>
<feature type="domain" description="Cyclodeaminase/cyclohydrolase" evidence="2">
    <location>
        <begin position="7"/>
        <end position="187"/>
    </location>
</feature>
<dbReference type="AlphaFoldDB" id="A0A9J6QZP0"/>
<comment type="caution">
    <text evidence="3">The sequence shown here is derived from an EMBL/GenBank/DDBJ whole genome shotgun (WGS) entry which is preliminary data.</text>
</comment>
<accession>A0A9J6QZP0</accession>
<dbReference type="InterPro" id="IPR007044">
    <property type="entry name" value="Cyclodeamin/CycHdrlase"/>
</dbReference>
<gene>
    <name evidence="3" type="ORF">OBO34_21670</name>
</gene>
<keyword evidence="4" id="KW-1185">Reference proteome</keyword>
<reference evidence="3" key="1">
    <citation type="submission" date="2022-09" db="EMBL/GenBank/DDBJ databases">
        <title>Culturomic study of gut microbiota in children with autism spectrum disorder.</title>
        <authorList>
            <person name="Efimov B.A."/>
            <person name="Chaplin A.V."/>
            <person name="Sokolova S.R."/>
            <person name="Pikina A.P."/>
            <person name="Korzhanova M."/>
            <person name="Belova V."/>
            <person name="Korostin D."/>
        </authorList>
    </citation>
    <scope>NUCLEOTIDE SEQUENCE</scope>
    <source>
        <strain evidence="3">ASD5510</strain>
    </source>
</reference>
<keyword evidence="1" id="KW-0175">Coiled coil</keyword>
<organism evidence="3 4">
    <name type="scientific">Hominibacterium faecale</name>
    <dbReference type="NCBI Taxonomy" id="2839743"/>
    <lineage>
        <taxon>Bacteria</taxon>
        <taxon>Bacillati</taxon>
        <taxon>Bacillota</taxon>
        <taxon>Clostridia</taxon>
        <taxon>Peptostreptococcales</taxon>
        <taxon>Anaerovoracaceae</taxon>
        <taxon>Hominibacterium</taxon>
    </lineage>
</organism>
<dbReference type="Proteomes" id="UP001065549">
    <property type="component" value="Unassembled WGS sequence"/>
</dbReference>
<name>A0A9J6QZP0_9FIRM</name>
<dbReference type="RefSeq" id="WP_148396964.1">
    <property type="nucleotide sequence ID" value="NZ_JAOSHN010000016.1"/>
</dbReference>
<dbReference type="GO" id="GO:0003824">
    <property type="term" value="F:catalytic activity"/>
    <property type="evidence" value="ECO:0007669"/>
    <property type="project" value="InterPro"/>
</dbReference>
<protein>
    <submittedName>
        <fullName evidence="3">Cyclodeaminase/cyclohydrolase family protein</fullName>
    </submittedName>
</protein>
<sequence length="209" mass="22415">MAFIKESCEDFVQVLASKEPVPGGGGASALVGAVGTALGTMVGSLTVGKKKYQAVETEVRDLMDQSQKLQSELLQLVQQDAEVFAPLAQAYGMPKETQEQREEKSAVMEQALKAACEVPLAIMEKCCQGIDLCGKFADKGSAMAISDAGAGAVFCRAALASASLNVYINTKAMKDREYADTADRKADEMLKDYLEKADRILEQVFSAIR</sequence>
<dbReference type="SUPFAM" id="SSF101262">
    <property type="entry name" value="Methenyltetrahydrofolate cyclohydrolase-like"/>
    <property type="match status" value="1"/>
</dbReference>
<dbReference type="Gene3D" id="1.20.120.680">
    <property type="entry name" value="Formiminotetrahydrofolate cyclodeaminase monomer, up-and-down helical bundle"/>
    <property type="match status" value="1"/>
</dbReference>
<proteinExistence type="predicted"/>
<feature type="coiled-coil region" evidence="1">
    <location>
        <begin position="52"/>
        <end position="79"/>
    </location>
</feature>
<evidence type="ECO:0000259" key="2">
    <source>
        <dbReference type="Pfam" id="PF04961"/>
    </source>
</evidence>
<evidence type="ECO:0000313" key="4">
    <source>
        <dbReference type="Proteomes" id="UP001065549"/>
    </source>
</evidence>
<evidence type="ECO:0000256" key="1">
    <source>
        <dbReference type="SAM" id="Coils"/>
    </source>
</evidence>
<evidence type="ECO:0000313" key="3">
    <source>
        <dbReference type="EMBL" id="MCU7380927.1"/>
    </source>
</evidence>